<feature type="transmembrane region" description="Helical" evidence="3">
    <location>
        <begin position="150"/>
        <end position="168"/>
    </location>
</feature>
<keyword evidence="3" id="KW-1133">Transmembrane helix</keyword>
<keyword evidence="3" id="KW-0472">Membrane</keyword>
<dbReference type="RefSeq" id="WP_145189426.1">
    <property type="nucleotide sequence ID" value="NZ_CP036266.1"/>
</dbReference>
<dbReference type="Proteomes" id="UP000320421">
    <property type="component" value="Chromosome"/>
</dbReference>
<feature type="compositionally biased region" description="Basic and acidic residues" evidence="2">
    <location>
        <begin position="993"/>
        <end position="1002"/>
    </location>
</feature>
<feature type="transmembrane region" description="Helical" evidence="3">
    <location>
        <begin position="52"/>
        <end position="70"/>
    </location>
</feature>
<feature type="compositionally biased region" description="Basic and acidic residues" evidence="2">
    <location>
        <begin position="1192"/>
        <end position="1212"/>
    </location>
</feature>
<dbReference type="PANTHER" id="PTHR45615:SF63">
    <property type="entry name" value="CHROMOSOME UNDETERMINED SCAFFOLD_10, WHOLE GENOME SHOTGUN SEQUENCE"/>
    <property type="match status" value="1"/>
</dbReference>
<protein>
    <submittedName>
        <fullName evidence="4">Uncharacterized protein</fullName>
    </submittedName>
</protein>
<evidence type="ECO:0000256" key="3">
    <source>
        <dbReference type="SAM" id="Phobius"/>
    </source>
</evidence>
<dbReference type="EMBL" id="CP036266">
    <property type="protein sequence ID" value="QDT22874.1"/>
    <property type="molecule type" value="Genomic_DNA"/>
</dbReference>
<dbReference type="OrthoDB" id="221492at2"/>
<feature type="transmembrane region" description="Helical" evidence="3">
    <location>
        <begin position="20"/>
        <end position="40"/>
    </location>
</feature>
<gene>
    <name evidence="4" type="ORF">HG66A1_46850</name>
</gene>
<feature type="compositionally biased region" description="Polar residues" evidence="2">
    <location>
        <begin position="974"/>
        <end position="991"/>
    </location>
</feature>
<feature type="compositionally biased region" description="Basic and acidic residues" evidence="2">
    <location>
        <begin position="711"/>
        <end position="720"/>
    </location>
</feature>
<evidence type="ECO:0000313" key="4">
    <source>
        <dbReference type="EMBL" id="QDT22874.1"/>
    </source>
</evidence>
<feature type="compositionally biased region" description="Polar residues" evidence="2">
    <location>
        <begin position="673"/>
        <end position="686"/>
    </location>
</feature>
<feature type="region of interest" description="Disordered" evidence="2">
    <location>
        <begin position="969"/>
        <end position="1002"/>
    </location>
</feature>
<dbReference type="PANTHER" id="PTHR45615">
    <property type="entry name" value="MYOSIN HEAVY CHAIN, NON-MUSCLE"/>
    <property type="match status" value="1"/>
</dbReference>
<dbReference type="AlphaFoldDB" id="A0A517PU17"/>
<organism evidence="4 5">
    <name type="scientific">Gimesia chilikensis</name>
    <dbReference type="NCBI Taxonomy" id="2605989"/>
    <lineage>
        <taxon>Bacteria</taxon>
        <taxon>Pseudomonadati</taxon>
        <taxon>Planctomycetota</taxon>
        <taxon>Planctomycetia</taxon>
        <taxon>Planctomycetales</taxon>
        <taxon>Planctomycetaceae</taxon>
        <taxon>Gimesia</taxon>
    </lineage>
</organism>
<feature type="region of interest" description="Disordered" evidence="2">
    <location>
        <begin position="1190"/>
        <end position="1212"/>
    </location>
</feature>
<evidence type="ECO:0000256" key="1">
    <source>
        <dbReference type="SAM" id="Coils"/>
    </source>
</evidence>
<reference evidence="4 5" key="1">
    <citation type="submission" date="2019-02" db="EMBL/GenBank/DDBJ databases">
        <title>Deep-cultivation of Planctomycetes and their phenomic and genomic characterization uncovers novel biology.</title>
        <authorList>
            <person name="Wiegand S."/>
            <person name="Jogler M."/>
            <person name="Boedeker C."/>
            <person name="Pinto D."/>
            <person name="Vollmers J."/>
            <person name="Rivas-Marin E."/>
            <person name="Kohn T."/>
            <person name="Peeters S.H."/>
            <person name="Heuer A."/>
            <person name="Rast P."/>
            <person name="Oberbeckmann S."/>
            <person name="Bunk B."/>
            <person name="Jeske O."/>
            <person name="Meyerdierks A."/>
            <person name="Storesund J.E."/>
            <person name="Kallscheuer N."/>
            <person name="Luecker S."/>
            <person name="Lage O.M."/>
            <person name="Pohl T."/>
            <person name="Merkel B.J."/>
            <person name="Hornburger P."/>
            <person name="Mueller R.-W."/>
            <person name="Bruemmer F."/>
            <person name="Labrenz M."/>
            <person name="Spormann A.M."/>
            <person name="Op den Camp H."/>
            <person name="Overmann J."/>
            <person name="Amann R."/>
            <person name="Jetten M.S.M."/>
            <person name="Mascher T."/>
            <person name="Medema M.H."/>
            <person name="Devos D.P."/>
            <person name="Kaster A.-K."/>
            <person name="Ovreas L."/>
            <person name="Rohde M."/>
            <person name="Galperin M.Y."/>
            <person name="Jogler C."/>
        </authorList>
    </citation>
    <scope>NUCLEOTIDE SEQUENCE [LARGE SCALE GENOMIC DNA]</scope>
    <source>
        <strain evidence="4 5">HG66A1</strain>
    </source>
</reference>
<accession>A0A517PU17</accession>
<evidence type="ECO:0000256" key="2">
    <source>
        <dbReference type="SAM" id="MobiDB-lite"/>
    </source>
</evidence>
<keyword evidence="3" id="KW-0812">Transmembrane</keyword>
<proteinExistence type="predicted"/>
<sequence length="1242" mass="141030">MSHSIRAQLEHLHQKIRQLIWLNGVCWGLTILLALGLLAVALDWSLNITDPAIRLILGLSIGAALVSTVWKRLLIPLKTPITDLDLALKIEKRYPALKDSFSSSIEFENQPAAHYAGSAQMRQAVIQESYQRAAQINFLELIDTHPIRKVMISAALLCLLVSGLAILHPRQVMLGFQRLILPFSAPEWPQSVELLILDENLVPIETSPGNPYQVVEGQTFQFFVENRKGAPPEDLMLEYQNSQQSQLRPQIYSEPLRIVSVPDTATGVERDLGTGSLVVSSKTLKLRAVGGDDTSMPWLTIESVPPTTIKLEKVTLTPPEYSQQKETSLPAGIGHFKALVGTRVQIAASSNKLLKSVALRVKDQPPKSVQLDQDRRHFTTEFTVTEPGTYSYWFDIENDQGFRPPSPDRYEITAVLDALPEVFLEKPDTDLQVTPDAQIPLAVAIRDDLGIASALIRYQKSSREESLSRALRTDRPTETFPLGFQSQQPATDVIIKENWNLAELSLEEGDRIIFRAEATDFFQPIISGETESGVKTDPHTGSSISRVLTIVSPDYKSNELVNRHAQLLEELTRVLKDQRLLNTEIKDVQHQLERVGQARTQELDTIKQVEMDQKRVASQLASPRTGLEPRAKELLQELEWNRLQDPGMQQRLTELSTELSRLNQELFPQIQEQMTQARKKLQSSVDQAPESKDDQKQKPAAGKQTSTDQAPAKKSDRDAEPLEALTRAEQGQRQVIDRLGTMLQSLSQWQKTRDLVSELDEQIAQQSEIQEQTTELAKRTITRSFSNLNLQDQADLEKLASRQERQSDQFKSFRDLLDNIQAESKANSQTDQFEKQAALDFLRKQSLPEKMRQTADRLKQNQVGQAIQEQQQIQESMQKLKDIFENQAEESPDQLIKKLKQSEQELSQLKQKQQDLLQKLKTAAQDTNKSELKKELEQLAKQEQALKQQLDQLENQLQKLSLHRASDSVRRASQRLSKVNDSLSQGQTGQAEQEMRESLDDLEQAQRELASRRQELEETLAFEEFTKLESEIESLIERQQAVITETNRLETVRKERGRWSRGQLKSLRQLAEAERDLQNQTQTFVDKMAAAPVFGLAIRKVRDQLEIAVIRLEERLTDEETLAAETGAQNRLKEILAILKYRKSMPNQESGDGTPSQQMPTDQIPLVAQLRLLKLLQEELLQQTTRFNESVDQQKELTPEQQELRKRLSRDQADLAELSQELMSLFIGSQSDESEPLPETVP</sequence>
<keyword evidence="1" id="KW-0175">Coiled coil</keyword>
<feature type="coiled-coil region" evidence="1">
    <location>
        <begin position="870"/>
        <end position="963"/>
    </location>
</feature>
<name>A0A517PU17_9PLAN</name>
<feature type="region of interest" description="Disordered" evidence="2">
    <location>
        <begin position="673"/>
        <end position="720"/>
    </location>
</feature>
<evidence type="ECO:0000313" key="5">
    <source>
        <dbReference type="Proteomes" id="UP000320421"/>
    </source>
</evidence>
<keyword evidence="5" id="KW-1185">Reference proteome</keyword>